<evidence type="ECO:0000313" key="3">
    <source>
        <dbReference type="Proteomes" id="UP000054279"/>
    </source>
</evidence>
<feature type="compositionally biased region" description="Low complexity" evidence="1">
    <location>
        <begin position="296"/>
        <end position="310"/>
    </location>
</feature>
<reference evidence="2 3" key="1">
    <citation type="submission" date="2014-06" db="EMBL/GenBank/DDBJ databases">
        <title>Evolutionary Origins and Diversification of the Mycorrhizal Mutualists.</title>
        <authorList>
            <consortium name="DOE Joint Genome Institute"/>
            <consortium name="Mycorrhizal Genomics Consortium"/>
            <person name="Kohler A."/>
            <person name="Kuo A."/>
            <person name="Nagy L.G."/>
            <person name="Floudas D."/>
            <person name="Copeland A."/>
            <person name="Barry K.W."/>
            <person name="Cichocki N."/>
            <person name="Veneault-Fourrey C."/>
            <person name="LaButti K."/>
            <person name="Lindquist E.A."/>
            <person name="Lipzen A."/>
            <person name="Lundell T."/>
            <person name="Morin E."/>
            <person name="Murat C."/>
            <person name="Riley R."/>
            <person name="Ohm R."/>
            <person name="Sun H."/>
            <person name="Tunlid A."/>
            <person name="Henrissat B."/>
            <person name="Grigoriev I.V."/>
            <person name="Hibbett D.S."/>
            <person name="Martin F."/>
        </authorList>
    </citation>
    <scope>NUCLEOTIDE SEQUENCE [LARGE SCALE GENOMIC DNA]</scope>
    <source>
        <strain evidence="2 3">SS14</strain>
    </source>
</reference>
<feature type="compositionally biased region" description="Low complexity" evidence="1">
    <location>
        <begin position="236"/>
        <end position="245"/>
    </location>
</feature>
<feature type="region of interest" description="Disordered" evidence="1">
    <location>
        <begin position="425"/>
        <end position="492"/>
    </location>
</feature>
<dbReference type="HOGENOM" id="CLU_033928_0_0_1"/>
<sequence>MVNTAPHTPTHDLKYNFDLEDMDVDKLANLKNDVFDEARQRVGAAWRAGQWLDFGNGLIESPRVHPWPVNDADEPFEPGQLNEAYTVFDIPDTYCLCATQEFDPTQREQYTLHIRVACTKGSHQGKVVTGCRNQHEGCGMFPPLHMLYGVSRLITAKYPKRDVPGPGIFKFNGFKLSKSPSTLRRTPVSIKRPPPESQGSPLKYQRTLPSTSKAVKGKRKTKCGSSMSPLSSKFSTGTTGLPLTLSDEEDDTEEDDSCIPNYLKASPTPLPRARPLQVSSTPDHPPRYATHPPPNSVSTPVSSTSSTSSSRHLTHWEPNQHFFGDVMGLAEPVNPSLLPYRNYQVSLSQEEQHHYLRKLDLGGGVTHELFMMIFDKCNCDLYFLKDFLHRIHGPTCPDYLDTPPHYKNRPLGSTAVQAIQDAIAQQPPSPPFLPHQPPASSHSMGVGQSITPPSASRRPMAPTAGPSTTGPSTTGPSTAARPSMDHTFALPPAAGRASAPPYLYTGAVWLGPGATPFPTKLAAPTDPVIPSPSSASTTPVITTHSIPAISTTIPTITTVTSEPYLGFTFNILWQHLQF</sequence>
<feature type="compositionally biased region" description="Acidic residues" evidence="1">
    <location>
        <begin position="246"/>
        <end position="257"/>
    </location>
</feature>
<feature type="compositionally biased region" description="Polar residues" evidence="1">
    <location>
        <begin position="223"/>
        <end position="235"/>
    </location>
</feature>
<evidence type="ECO:0000256" key="1">
    <source>
        <dbReference type="SAM" id="MobiDB-lite"/>
    </source>
</evidence>
<organism evidence="2 3">
    <name type="scientific">Sphaerobolus stellatus (strain SS14)</name>
    <dbReference type="NCBI Taxonomy" id="990650"/>
    <lineage>
        <taxon>Eukaryota</taxon>
        <taxon>Fungi</taxon>
        <taxon>Dikarya</taxon>
        <taxon>Basidiomycota</taxon>
        <taxon>Agaricomycotina</taxon>
        <taxon>Agaricomycetes</taxon>
        <taxon>Phallomycetidae</taxon>
        <taxon>Geastrales</taxon>
        <taxon>Sphaerobolaceae</taxon>
        <taxon>Sphaerobolus</taxon>
    </lineage>
</organism>
<keyword evidence="3" id="KW-1185">Reference proteome</keyword>
<name>A0A0C9VUA2_SPHS4</name>
<gene>
    <name evidence="2" type="ORF">M422DRAFT_255110</name>
</gene>
<accession>A0A0C9VUA2</accession>
<dbReference type="AlphaFoldDB" id="A0A0C9VUA2"/>
<feature type="compositionally biased region" description="Low complexity" evidence="1">
    <location>
        <begin position="461"/>
        <end position="480"/>
    </location>
</feature>
<dbReference type="EMBL" id="KN837134">
    <property type="protein sequence ID" value="KIJ41796.1"/>
    <property type="molecule type" value="Genomic_DNA"/>
</dbReference>
<feature type="region of interest" description="Disordered" evidence="1">
    <location>
        <begin position="180"/>
        <end position="312"/>
    </location>
</feature>
<dbReference type="Proteomes" id="UP000054279">
    <property type="component" value="Unassembled WGS sequence"/>
</dbReference>
<feature type="compositionally biased region" description="Pro residues" evidence="1">
    <location>
        <begin position="427"/>
        <end position="437"/>
    </location>
</feature>
<protein>
    <submittedName>
        <fullName evidence="2">Uncharacterized protein</fullName>
    </submittedName>
</protein>
<feature type="compositionally biased region" description="Polar residues" evidence="1">
    <location>
        <begin position="442"/>
        <end position="454"/>
    </location>
</feature>
<proteinExistence type="predicted"/>
<evidence type="ECO:0000313" key="2">
    <source>
        <dbReference type="EMBL" id="KIJ41796.1"/>
    </source>
</evidence>